<dbReference type="RefSeq" id="WP_177170013.1">
    <property type="nucleotide sequence ID" value="NZ_FOGZ01000002.1"/>
</dbReference>
<evidence type="ECO:0000313" key="3">
    <source>
        <dbReference type="EMBL" id="SER53902.1"/>
    </source>
</evidence>
<evidence type="ECO:0000313" key="4">
    <source>
        <dbReference type="Proteomes" id="UP000198815"/>
    </source>
</evidence>
<protein>
    <submittedName>
        <fullName evidence="3">Activator of Hsp90 ATPase homolog 1-like protein</fullName>
    </submittedName>
</protein>
<evidence type="ECO:0000259" key="2">
    <source>
        <dbReference type="Pfam" id="PF08327"/>
    </source>
</evidence>
<reference evidence="3 4" key="1">
    <citation type="submission" date="2016-10" db="EMBL/GenBank/DDBJ databases">
        <authorList>
            <person name="de Groot N.N."/>
        </authorList>
    </citation>
    <scope>NUCLEOTIDE SEQUENCE [LARGE SCALE GENOMIC DNA]</scope>
    <source>
        <strain evidence="3 4">DSM 16859</strain>
    </source>
</reference>
<dbReference type="Gene3D" id="3.30.530.20">
    <property type="match status" value="1"/>
</dbReference>
<name>A0A1H9Q0H9_9ACTN</name>
<dbReference type="EMBL" id="FOGZ01000002">
    <property type="protein sequence ID" value="SER53902.1"/>
    <property type="molecule type" value="Genomic_DNA"/>
</dbReference>
<accession>A0A1H9Q0H9</accession>
<comment type="similarity">
    <text evidence="1">Belongs to the AHA1 family.</text>
</comment>
<dbReference type="AlphaFoldDB" id="A0A1H9Q0H9"/>
<dbReference type="InterPro" id="IPR023393">
    <property type="entry name" value="START-like_dom_sf"/>
</dbReference>
<dbReference type="Proteomes" id="UP000198815">
    <property type="component" value="Unassembled WGS sequence"/>
</dbReference>
<organism evidence="3 4">
    <name type="scientific">Propionibacterium cyclohexanicum</name>
    <dbReference type="NCBI Taxonomy" id="64702"/>
    <lineage>
        <taxon>Bacteria</taxon>
        <taxon>Bacillati</taxon>
        <taxon>Actinomycetota</taxon>
        <taxon>Actinomycetes</taxon>
        <taxon>Propionibacteriales</taxon>
        <taxon>Propionibacteriaceae</taxon>
        <taxon>Propionibacterium</taxon>
    </lineage>
</organism>
<keyword evidence="4" id="KW-1185">Reference proteome</keyword>
<dbReference type="SUPFAM" id="SSF55961">
    <property type="entry name" value="Bet v1-like"/>
    <property type="match status" value="1"/>
</dbReference>
<feature type="domain" description="Activator of Hsp90 ATPase homologue 1/2-like C-terminal" evidence="2">
    <location>
        <begin position="22"/>
        <end position="135"/>
    </location>
</feature>
<sequence>MDPSGRLEDDRSTLVLHRSVAATQREIWACLTRPKLLAKWYGSWTGSPRDGFVTVQMSQEQGSPPVRHRILTAQPPTVLTVCSDTGNEEWLLNVRLSHDHGRTQITLRQESFDPESLPSIAPGWEWYLDRLVATLLDTTVPTLDDFERDYLTLADAYLAMIE</sequence>
<proteinExistence type="inferred from homology"/>
<gene>
    <name evidence="3" type="ORF">SAMN05443377_10257</name>
</gene>
<dbReference type="Pfam" id="PF08327">
    <property type="entry name" value="AHSA1"/>
    <property type="match status" value="1"/>
</dbReference>
<evidence type="ECO:0000256" key="1">
    <source>
        <dbReference type="ARBA" id="ARBA00006817"/>
    </source>
</evidence>
<dbReference type="InterPro" id="IPR013538">
    <property type="entry name" value="ASHA1/2-like_C"/>
</dbReference>